<evidence type="ECO:0000313" key="9">
    <source>
        <dbReference type="EMBL" id="KAK4150430.1"/>
    </source>
</evidence>
<sequence length="343" mass="38715">MGFLSPNWWVKAIPLSFWFCRHCEKTRSPTFFNASSTSSAITHLRQKHHILRTSSEGSSASEDHSDSFQEAPLAPRPLVTNSLRAIVEDLALGFVITGNQPFSVFQNPFLRQLLSTLNPSVYQAIGWGRSSTRQRLADPFAIKKKVVQQELAASVSKIHLAFDLWTSPNRLAILAVSAHFIDAQNSLQQRLLALREQQGAHTGLNIALTLAEITRDWEIVDRLGCLVSDNASNNDACGEELFRQILPLFSVEDATDRRIRCYGHILNLVGRAFLYGEDFESFEQEARAYEAIDRINDDLRHWRKRGPVGKLHNIVRWVRSSPQRSEFFKATIKEGQDGSGISL</sequence>
<dbReference type="InterPro" id="IPR003656">
    <property type="entry name" value="Znf_BED"/>
</dbReference>
<evidence type="ECO:0000256" key="1">
    <source>
        <dbReference type="ARBA" id="ARBA00004123"/>
    </source>
</evidence>
<dbReference type="PANTHER" id="PTHR46481">
    <property type="entry name" value="ZINC FINGER BED DOMAIN-CONTAINING PROTEIN 4"/>
    <property type="match status" value="1"/>
</dbReference>
<evidence type="ECO:0000256" key="6">
    <source>
        <dbReference type="ARBA" id="ARBA00023163"/>
    </source>
</evidence>
<evidence type="ECO:0000256" key="4">
    <source>
        <dbReference type="ARBA" id="ARBA00022833"/>
    </source>
</evidence>
<dbReference type="GO" id="GO:0003677">
    <property type="term" value="F:DNA binding"/>
    <property type="evidence" value="ECO:0007669"/>
    <property type="project" value="InterPro"/>
</dbReference>
<dbReference type="Pfam" id="PF02892">
    <property type="entry name" value="zf-BED"/>
    <property type="match status" value="1"/>
</dbReference>
<dbReference type="SUPFAM" id="SSF53098">
    <property type="entry name" value="Ribonuclease H-like"/>
    <property type="match status" value="1"/>
</dbReference>
<gene>
    <name evidence="9" type="ORF">C8A00DRAFT_36965</name>
</gene>
<evidence type="ECO:0000256" key="5">
    <source>
        <dbReference type="ARBA" id="ARBA00023015"/>
    </source>
</evidence>
<evidence type="ECO:0000256" key="2">
    <source>
        <dbReference type="ARBA" id="ARBA00022723"/>
    </source>
</evidence>
<dbReference type="InterPro" id="IPR012337">
    <property type="entry name" value="RNaseH-like_sf"/>
</dbReference>
<keyword evidence="6" id="KW-0804">Transcription</keyword>
<dbReference type="InterPro" id="IPR052035">
    <property type="entry name" value="ZnF_BED_domain_contain"/>
</dbReference>
<dbReference type="GO" id="GO:0008270">
    <property type="term" value="F:zinc ion binding"/>
    <property type="evidence" value="ECO:0007669"/>
    <property type="project" value="UniProtKB-KW"/>
</dbReference>
<reference evidence="9" key="1">
    <citation type="journal article" date="2023" name="Mol. Phylogenet. Evol.">
        <title>Genome-scale phylogeny and comparative genomics of the fungal order Sordariales.</title>
        <authorList>
            <person name="Hensen N."/>
            <person name="Bonometti L."/>
            <person name="Westerberg I."/>
            <person name="Brannstrom I.O."/>
            <person name="Guillou S."/>
            <person name="Cros-Aarteil S."/>
            <person name="Calhoun S."/>
            <person name="Haridas S."/>
            <person name="Kuo A."/>
            <person name="Mondo S."/>
            <person name="Pangilinan J."/>
            <person name="Riley R."/>
            <person name="LaButti K."/>
            <person name="Andreopoulos B."/>
            <person name="Lipzen A."/>
            <person name="Chen C."/>
            <person name="Yan M."/>
            <person name="Daum C."/>
            <person name="Ng V."/>
            <person name="Clum A."/>
            <person name="Steindorff A."/>
            <person name="Ohm R.A."/>
            <person name="Martin F."/>
            <person name="Silar P."/>
            <person name="Natvig D.O."/>
            <person name="Lalanne C."/>
            <person name="Gautier V."/>
            <person name="Ament-Velasquez S.L."/>
            <person name="Kruys A."/>
            <person name="Hutchinson M.I."/>
            <person name="Powell A.J."/>
            <person name="Barry K."/>
            <person name="Miller A.N."/>
            <person name="Grigoriev I.V."/>
            <person name="Debuchy R."/>
            <person name="Gladieux P."/>
            <person name="Hiltunen Thoren M."/>
            <person name="Johannesson H."/>
        </authorList>
    </citation>
    <scope>NUCLEOTIDE SEQUENCE</scope>
    <source>
        <strain evidence="9">CBS 538.74</strain>
    </source>
</reference>
<evidence type="ECO:0000256" key="7">
    <source>
        <dbReference type="ARBA" id="ARBA00023242"/>
    </source>
</evidence>
<keyword evidence="3" id="KW-0863">Zinc-finger</keyword>
<keyword evidence="7" id="KW-0539">Nucleus</keyword>
<reference evidence="9" key="2">
    <citation type="submission" date="2023-05" db="EMBL/GenBank/DDBJ databases">
        <authorList>
            <consortium name="Lawrence Berkeley National Laboratory"/>
            <person name="Steindorff A."/>
            <person name="Hensen N."/>
            <person name="Bonometti L."/>
            <person name="Westerberg I."/>
            <person name="Brannstrom I.O."/>
            <person name="Guillou S."/>
            <person name="Cros-Aarteil S."/>
            <person name="Calhoun S."/>
            <person name="Haridas S."/>
            <person name="Kuo A."/>
            <person name="Mondo S."/>
            <person name="Pangilinan J."/>
            <person name="Riley R."/>
            <person name="Labutti K."/>
            <person name="Andreopoulos B."/>
            <person name="Lipzen A."/>
            <person name="Chen C."/>
            <person name="Yanf M."/>
            <person name="Daum C."/>
            <person name="Ng V."/>
            <person name="Clum A."/>
            <person name="Ohm R."/>
            <person name="Martin F."/>
            <person name="Silar P."/>
            <person name="Natvig D."/>
            <person name="Lalanne C."/>
            <person name="Gautier V."/>
            <person name="Ament-Velasquez S.L."/>
            <person name="Kruys A."/>
            <person name="Hutchinson M.I."/>
            <person name="Powell A.J."/>
            <person name="Barry K."/>
            <person name="Miller A.N."/>
            <person name="Grigoriev I.V."/>
            <person name="Debuchy R."/>
            <person name="Gladieux P."/>
            <person name="Thoren M.H."/>
            <person name="Johannesson H."/>
        </authorList>
    </citation>
    <scope>NUCLEOTIDE SEQUENCE</scope>
    <source>
        <strain evidence="9">CBS 538.74</strain>
    </source>
</reference>
<organism evidence="9 10">
    <name type="scientific">Chaetomidium leptoderma</name>
    <dbReference type="NCBI Taxonomy" id="669021"/>
    <lineage>
        <taxon>Eukaryota</taxon>
        <taxon>Fungi</taxon>
        <taxon>Dikarya</taxon>
        <taxon>Ascomycota</taxon>
        <taxon>Pezizomycotina</taxon>
        <taxon>Sordariomycetes</taxon>
        <taxon>Sordariomycetidae</taxon>
        <taxon>Sordariales</taxon>
        <taxon>Chaetomiaceae</taxon>
        <taxon>Chaetomidium</taxon>
    </lineage>
</organism>
<dbReference type="GO" id="GO:0005634">
    <property type="term" value="C:nucleus"/>
    <property type="evidence" value="ECO:0007669"/>
    <property type="project" value="UniProtKB-SubCell"/>
</dbReference>
<evidence type="ECO:0000256" key="3">
    <source>
        <dbReference type="ARBA" id="ARBA00022771"/>
    </source>
</evidence>
<name>A0AAN6VFN4_9PEZI</name>
<feature type="domain" description="BED-type" evidence="8">
    <location>
        <begin position="14"/>
        <end position="48"/>
    </location>
</feature>
<keyword evidence="4" id="KW-0862">Zinc</keyword>
<keyword evidence="2" id="KW-0479">Metal-binding</keyword>
<proteinExistence type="predicted"/>
<dbReference type="AlphaFoldDB" id="A0AAN6VFN4"/>
<comment type="subcellular location">
    <subcellularLocation>
        <location evidence="1">Nucleus</location>
    </subcellularLocation>
</comment>
<keyword evidence="10" id="KW-1185">Reference proteome</keyword>
<keyword evidence="5" id="KW-0805">Transcription regulation</keyword>
<protein>
    <submittedName>
        <fullName evidence="9">Ribonuclease H-like domain-containing protein</fullName>
    </submittedName>
</protein>
<dbReference type="EMBL" id="MU857072">
    <property type="protein sequence ID" value="KAK4150430.1"/>
    <property type="molecule type" value="Genomic_DNA"/>
</dbReference>
<dbReference type="Proteomes" id="UP001302745">
    <property type="component" value="Unassembled WGS sequence"/>
</dbReference>
<evidence type="ECO:0000313" key="10">
    <source>
        <dbReference type="Proteomes" id="UP001302745"/>
    </source>
</evidence>
<accession>A0AAN6VFN4</accession>
<dbReference type="PANTHER" id="PTHR46481:SF10">
    <property type="entry name" value="ZINC FINGER BED DOMAIN-CONTAINING PROTEIN 39"/>
    <property type="match status" value="1"/>
</dbReference>
<evidence type="ECO:0000259" key="8">
    <source>
        <dbReference type="Pfam" id="PF02892"/>
    </source>
</evidence>
<comment type="caution">
    <text evidence="9">The sequence shown here is derived from an EMBL/GenBank/DDBJ whole genome shotgun (WGS) entry which is preliminary data.</text>
</comment>